<name>A0AAE1XSX9_9LAMI</name>
<dbReference type="AlphaFoldDB" id="A0AAE1XSX9"/>
<keyword evidence="2" id="KW-1185">Reference proteome</keyword>
<accession>A0AAE1XSX9</accession>
<dbReference type="Proteomes" id="UP001293254">
    <property type="component" value="Unassembled WGS sequence"/>
</dbReference>
<evidence type="ECO:0000313" key="1">
    <source>
        <dbReference type="EMBL" id="KAK4417473.1"/>
    </source>
</evidence>
<reference evidence="1" key="2">
    <citation type="journal article" date="2024" name="Plant">
        <title>Genomic evolution and insights into agronomic trait innovations of Sesamum species.</title>
        <authorList>
            <person name="Miao H."/>
            <person name="Wang L."/>
            <person name="Qu L."/>
            <person name="Liu H."/>
            <person name="Sun Y."/>
            <person name="Le M."/>
            <person name="Wang Q."/>
            <person name="Wei S."/>
            <person name="Zheng Y."/>
            <person name="Lin W."/>
            <person name="Duan Y."/>
            <person name="Cao H."/>
            <person name="Xiong S."/>
            <person name="Wang X."/>
            <person name="Wei L."/>
            <person name="Li C."/>
            <person name="Ma Q."/>
            <person name="Ju M."/>
            <person name="Zhao R."/>
            <person name="Li G."/>
            <person name="Mu C."/>
            <person name="Tian Q."/>
            <person name="Mei H."/>
            <person name="Zhang T."/>
            <person name="Gao T."/>
            <person name="Zhang H."/>
        </authorList>
    </citation>
    <scope>NUCLEOTIDE SEQUENCE</scope>
    <source>
        <strain evidence="1">3651</strain>
    </source>
</reference>
<sequence length="108" mass="12370">MGRKVSKPQKPRRREVDELTMKSKNGIRGKKTMTKMKRQPYHVTYKFCGERGHNKKRCQVRKAAEELIADVNAAEEVQLQLQEEPVPATLEASQPPAMKMTVSVNCFI</sequence>
<organism evidence="1 2">
    <name type="scientific">Sesamum alatum</name>
    <dbReference type="NCBI Taxonomy" id="300844"/>
    <lineage>
        <taxon>Eukaryota</taxon>
        <taxon>Viridiplantae</taxon>
        <taxon>Streptophyta</taxon>
        <taxon>Embryophyta</taxon>
        <taxon>Tracheophyta</taxon>
        <taxon>Spermatophyta</taxon>
        <taxon>Magnoliopsida</taxon>
        <taxon>eudicotyledons</taxon>
        <taxon>Gunneridae</taxon>
        <taxon>Pentapetalae</taxon>
        <taxon>asterids</taxon>
        <taxon>lamiids</taxon>
        <taxon>Lamiales</taxon>
        <taxon>Pedaliaceae</taxon>
        <taxon>Sesamum</taxon>
    </lineage>
</organism>
<comment type="caution">
    <text evidence="1">The sequence shown here is derived from an EMBL/GenBank/DDBJ whole genome shotgun (WGS) entry which is preliminary data.</text>
</comment>
<gene>
    <name evidence="1" type="ORF">Salat_2572900</name>
</gene>
<reference evidence="1" key="1">
    <citation type="submission" date="2020-06" db="EMBL/GenBank/DDBJ databases">
        <authorList>
            <person name="Li T."/>
            <person name="Hu X."/>
            <person name="Zhang T."/>
            <person name="Song X."/>
            <person name="Zhang H."/>
            <person name="Dai N."/>
            <person name="Sheng W."/>
            <person name="Hou X."/>
            <person name="Wei L."/>
        </authorList>
    </citation>
    <scope>NUCLEOTIDE SEQUENCE</scope>
    <source>
        <strain evidence="1">3651</strain>
        <tissue evidence="1">Leaf</tissue>
    </source>
</reference>
<proteinExistence type="predicted"/>
<dbReference type="EMBL" id="JACGWO010000010">
    <property type="protein sequence ID" value="KAK4417473.1"/>
    <property type="molecule type" value="Genomic_DNA"/>
</dbReference>
<evidence type="ECO:0000313" key="2">
    <source>
        <dbReference type="Proteomes" id="UP001293254"/>
    </source>
</evidence>
<protein>
    <submittedName>
        <fullName evidence="1">Uncharacterized protein</fullName>
    </submittedName>
</protein>